<dbReference type="Pfam" id="PF14365">
    <property type="entry name" value="Neprosin_AP"/>
    <property type="match status" value="1"/>
</dbReference>
<dbReference type="EMBL" id="OIVN01003253">
    <property type="protein sequence ID" value="SPD09848.1"/>
    <property type="molecule type" value="Genomic_DNA"/>
</dbReference>
<gene>
    <name evidence="2" type="ORF">FSB_LOCUS37730</name>
</gene>
<sequence>MTRDDLERVKLATKIHASKYEPLTADKPGTHYAIVRTKDTNRKYGGGSAIISVYNPKVEGTQYSSGRIKVQNGPDSIEVGWTVNPTLYKDSRTRLYTFTKTANSACFNSLCNAIIPERPDIPLDYVLEPISTPESSYDRKFMLFWDPANGNWFLKIDEDDKEIGFWPKNVFTALANGANYVEWGGEVFSPPDVPSPPMGSGAKFLAEDTKYDAYCRKIKIIDENNNVVNAVDTEIFRDLDFKQYDVKDEGDTRCNGVGGRSLYRDEHMELKKQLKLLNKSVEETIQTKYGDTYDCLNLYKQPIFNHPSVNNNTYRLPKRPTSIPKGSINQSSSPLLNSSNFWLNGKGCPDGTIPIRRMTRDDLERVKLATKIHASKYEPLTADKPGTHYAIVRTKDTNRKYGGGSAIISVYNPKVEGTQYSSGRIKVQNGPDSIEVGWTVNPTLYKDSRTRLYTFTKTANSACFNSLCNAIIPERPDIPLDYVLEPISTPESSYDRKFMLFWDPANGNWFLKIDEDDKEIGFWPKNVFTALANGANYVEWGGEGCPDGTIPIRRMTRDDLERVKLATKIHASKYEPLTADKPGTHYAIVRTKDTNRKYGGGSAIISVYNPKVEGTQYSSGRIKVQNGPDSIEVGWTVNPTLYKDSRTRLYTFTKTANSACFNSLCNAIIPERPDIPLDYVLEPISTPESSYDRKFMLFWDPANGNWFLKIDEDDKEIGFWPKNVFTALANGANYVEWGGEVFSPPDVPSPPMGSGAKFLAEDTKYDAYCRKIKIIDENNNVVNAVDTEIFRDLDFKQYDVKDEGDTRKPTFEHLVVFGGPGGYTGS</sequence>
<evidence type="ECO:0000313" key="2">
    <source>
        <dbReference type="EMBL" id="SPD09848.1"/>
    </source>
</evidence>
<proteinExistence type="predicted"/>
<organism evidence="2">
    <name type="scientific">Fagus sylvatica</name>
    <name type="common">Beechnut</name>
    <dbReference type="NCBI Taxonomy" id="28930"/>
    <lineage>
        <taxon>Eukaryota</taxon>
        <taxon>Viridiplantae</taxon>
        <taxon>Streptophyta</taxon>
        <taxon>Embryophyta</taxon>
        <taxon>Tracheophyta</taxon>
        <taxon>Spermatophyta</taxon>
        <taxon>Magnoliopsida</taxon>
        <taxon>eudicotyledons</taxon>
        <taxon>Gunneridae</taxon>
        <taxon>Pentapetalae</taxon>
        <taxon>rosids</taxon>
        <taxon>fabids</taxon>
        <taxon>Fagales</taxon>
        <taxon>Fagaceae</taxon>
        <taxon>Fagus</taxon>
    </lineage>
</organism>
<feature type="domain" description="Neprosin PEP catalytic" evidence="1">
    <location>
        <begin position="382"/>
        <end position="543"/>
    </location>
</feature>
<dbReference type="PANTHER" id="PTHR31589">
    <property type="entry name" value="PROTEIN, PUTATIVE (DUF239)-RELATED-RELATED"/>
    <property type="match status" value="1"/>
</dbReference>
<dbReference type="Pfam" id="PF03080">
    <property type="entry name" value="Neprosin"/>
    <property type="match status" value="3"/>
</dbReference>
<dbReference type="InterPro" id="IPR025521">
    <property type="entry name" value="Neprosin_propep"/>
</dbReference>
<accession>A0A2N9HD48</accession>
<protein>
    <recommendedName>
        <fullName evidence="1">Neprosin PEP catalytic domain-containing protein</fullName>
    </recommendedName>
</protein>
<name>A0A2N9HD48_FAGSY</name>
<reference evidence="2" key="1">
    <citation type="submission" date="2018-02" db="EMBL/GenBank/DDBJ databases">
        <authorList>
            <person name="Cohen D.B."/>
            <person name="Kent A.D."/>
        </authorList>
    </citation>
    <scope>NUCLEOTIDE SEQUENCE</scope>
</reference>
<evidence type="ECO:0000259" key="1">
    <source>
        <dbReference type="PROSITE" id="PS52045"/>
    </source>
</evidence>
<dbReference type="InterPro" id="IPR004314">
    <property type="entry name" value="Neprosin"/>
</dbReference>
<dbReference type="InterPro" id="IPR053168">
    <property type="entry name" value="Glutamic_endopeptidase"/>
</dbReference>
<feature type="domain" description="Neprosin PEP catalytic" evidence="1">
    <location>
        <begin position="25"/>
        <end position="271"/>
    </location>
</feature>
<feature type="domain" description="Neprosin PEP catalytic" evidence="1">
    <location>
        <begin position="579"/>
        <end position="824"/>
    </location>
</feature>
<dbReference type="PANTHER" id="PTHR31589:SF223">
    <property type="entry name" value="PROTEIN, PUTATIVE (DUF239)-RELATED"/>
    <property type="match status" value="1"/>
</dbReference>
<dbReference type="AlphaFoldDB" id="A0A2N9HD48"/>
<dbReference type="PROSITE" id="PS52045">
    <property type="entry name" value="NEPROSIN_PEP_CD"/>
    <property type="match status" value="3"/>
</dbReference>